<feature type="region of interest" description="Disordered" evidence="5">
    <location>
        <begin position="87"/>
        <end position="130"/>
    </location>
</feature>
<dbReference type="RefSeq" id="XP_050929778.1">
    <property type="nucleotide sequence ID" value="XM_051073821.1"/>
</dbReference>
<feature type="compositionally biased region" description="Low complexity" evidence="5">
    <location>
        <begin position="26"/>
        <end position="35"/>
    </location>
</feature>
<keyword evidence="2" id="KW-0963">Cytoplasm</keyword>
<feature type="compositionally biased region" description="Basic residues" evidence="5">
    <location>
        <begin position="103"/>
        <end position="114"/>
    </location>
</feature>
<dbReference type="GO" id="GO:1903724">
    <property type="term" value="P:positive regulation of centriole elongation"/>
    <property type="evidence" value="ECO:0007669"/>
    <property type="project" value="TreeGrafter"/>
</dbReference>
<evidence type="ECO:0000313" key="7">
    <source>
        <dbReference type="Proteomes" id="UP000694890"/>
    </source>
</evidence>
<dbReference type="GO" id="GO:0019902">
    <property type="term" value="F:phosphatase binding"/>
    <property type="evidence" value="ECO:0007669"/>
    <property type="project" value="InterPro"/>
</dbReference>
<comment type="similarity">
    <text evidence="4">Belongs to the PPP1R35 family.</text>
</comment>
<name>A0AAJ7QEA8_LATCA</name>
<dbReference type="AlphaFoldDB" id="A0AAJ7QEA8"/>
<evidence type="ECO:0000256" key="4">
    <source>
        <dbReference type="ARBA" id="ARBA00029452"/>
    </source>
</evidence>
<dbReference type="GO" id="GO:0045724">
    <property type="term" value="P:positive regulation of cilium assembly"/>
    <property type="evidence" value="ECO:0007669"/>
    <property type="project" value="TreeGrafter"/>
</dbReference>
<evidence type="ECO:0000259" key="6">
    <source>
        <dbReference type="Pfam" id="PF15503"/>
    </source>
</evidence>
<feature type="domain" description="Protein phosphatase 1 regulatory subunit 35 C-terminal" evidence="6">
    <location>
        <begin position="136"/>
        <end position="275"/>
    </location>
</feature>
<proteinExistence type="inferred from homology"/>
<dbReference type="PANTHER" id="PTHR28625">
    <property type="entry name" value="PROTEIN PHOSPHATASE 1 REGULATORY SUBUNIT 35"/>
    <property type="match status" value="1"/>
</dbReference>
<dbReference type="Pfam" id="PF15503">
    <property type="entry name" value="PPP1R35_C"/>
    <property type="match status" value="1"/>
</dbReference>
<evidence type="ECO:0000313" key="8">
    <source>
        <dbReference type="RefSeq" id="XP_018553881.2"/>
    </source>
</evidence>
<reference evidence="8 9" key="1">
    <citation type="submission" date="2025-04" db="UniProtKB">
        <authorList>
            <consortium name="RefSeq"/>
        </authorList>
    </citation>
    <scope>IDENTIFICATION</scope>
    <source>
        <tissue evidence="8 9">Brain</tissue>
    </source>
</reference>
<dbReference type="InterPro" id="IPR029135">
    <property type="entry name" value="PPP1R35_C"/>
</dbReference>
<evidence type="ECO:0000256" key="1">
    <source>
        <dbReference type="ARBA" id="ARBA00004114"/>
    </source>
</evidence>
<evidence type="ECO:0000313" key="9">
    <source>
        <dbReference type="RefSeq" id="XP_050929778.1"/>
    </source>
</evidence>
<dbReference type="GeneID" id="108898487"/>
<feature type="compositionally biased region" description="Pro residues" evidence="5">
    <location>
        <begin position="15"/>
        <end position="25"/>
    </location>
</feature>
<keyword evidence="3" id="KW-0206">Cytoskeleton</keyword>
<evidence type="ECO:0000256" key="2">
    <source>
        <dbReference type="ARBA" id="ARBA00022490"/>
    </source>
</evidence>
<gene>
    <name evidence="8 9" type="primary">LOC108898487</name>
</gene>
<protein>
    <submittedName>
        <fullName evidence="8 9">Protein phosphatase 1 regulatory subunit 35</fullName>
    </submittedName>
</protein>
<evidence type="ECO:0000256" key="3">
    <source>
        <dbReference type="ARBA" id="ARBA00023212"/>
    </source>
</evidence>
<evidence type="ECO:0000256" key="5">
    <source>
        <dbReference type="SAM" id="MobiDB-lite"/>
    </source>
</evidence>
<sequence>MSVVSGMRSSSSLTSPPPSPHPAPLPLLSSSTTLTGCPELDLSVTLSPTPKTDHSQLKPRPQRQTGRKRDTQVCFEEPVVVMDTPEPHITLRRDGPPQQPIKGQRRSRGCHHAPRQWVESPGAASNQDPGCLERAELNTTLALKVELQSLQGAGFNSQKAVQDILRTSERTKNLINTRATEVVNVSRSQLLFTSLVSVDVQKDQLISQMLQDRMVLPMRPRCNDNRTAEGPSLLLFMSSDLLRQKPLPPQEEPVNYRLCPSPRPAHLTFDLYRQQRRWETMP</sequence>
<accession>A0AAJ7QEA8</accession>
<organism evidence="7 8">
    <name type="scientific">Lates calcarifer</name>
    <name type="common">Barramundi</name>
    <name type="synonym">Holocentrus calcarifer</name>
    <dbReference type="NCBI Taxonomy" id="8187"/>
    <lineage>
        <taxon>Eukaryota</taxon>
        <taxon>Metazoa</taxon>
        <taxon>Chordata</taxon>
        <taxon>Craniata</taxon>
        <taxon>Vertebrata</taxon>
        <taxon>Euteleostomi</taxon>
        <taxon>Actinopterygii</taxon>
        <taxon>Neopterygii</taxon>
        <taxon>Teleostei</taxon>
        <taxon>Neoteleostei</taxon>
        <taxon>Acanthomorphata</taxon>
        <taxon>Carangaria</taxon>
        <taxon>Carangaria incertae sedis</taxon>
        <taxon>Centropomidae</taxon>
        <taxon>Lates</taxon>
    </lineage>
</organism>
<comment type="subcellular location">
    <subcellularLocation>
        <location evidence="1">Cytoplasm</location>
        <location evidence="1">Cytoskeleton</location>
        <location evidence="1">Microtubule organizing center</location>
        <location evidence="1">Centrosome</location>
        <location evidence="1">Centriole</location>
    </subcellularLocation>
</comment>
<dbReference type="Proteomes" id="UP000694890">
    <property type="component" value="Linkage group LG11"/>
</dbReference>
<dbReference type="PANTHER" id="PTHR28625:SF1">
    <property type="entry name" value="PROTEIN PHOSPHATASE 1 REGULATORY SUBUNIT 35"/>
    <property type="match status" value="1"/>
</dbReference>
<dbReference type="InterPro" id="IPR033590">
    <property type="entry name" value="PPP1R35"/>
</dbReference>
<dbReference type="KEGG" id="lcf:108898487"/>
<dbReference type="GO" id="GO:0005814">
    <property type="term" value="C:centriole"/>
    <property type="evidence" value="ECO:0007669"/>
    <property type="project" value="UniProtKB-SubCell"/>
</dbReference>
<feature type="region of interest" description="Disordered" evidence="5">
    <location>
        <begin position="1"/>
        <end position="72"/>
    </location>
</feature>
<dbReference type="RefSeq" id="XP_018553881.2">
    <property type="nucleotide sequence ID" value="XM_018698365.2"/>
</dbReference>